<dbReference type="InterPro" id="IPR008274">
    <property type="entry name" value="AldOxase/xan_DH_MoCoBD1"/>
</dbReference>
<dbReference type="PANTHER" id="PTHR11908">
    <property type="entry name" value="XANTHINE DEHYDROGENASE"/>
    <property type="match status" value="1"/>
</dbReference>
<dbReference type="InterPro" id="IPR037165">
    <property type="entry name" value="AldOxase/xan_DH_Mopterin-bd_sf"/>
</dbReference>
<dbReference type="SUPFAM" id="SSF54665">
    <property type="entry name" value="CO dehydrogenase molybdoprotein N-domain-like"/>
    <property type="match status" value="1"/>
</dbReference>
<keyword evidence="2" id="KW-0560">Oxidoreductase</keyword>
<dbReference type="InterPro" id="IPR036856">
    <property type="entry name" value="Ald_Oxase/Xan_DH_a/b_sf"/>
</dbReference>
<proteinExistence type="predicted"/>
<dbReference type="InterPro" id="IPR046867">
    <property type="entry name" value="AldOxase/xan_DH_MoCoBD2"/>
</dbReference>
<accession>A0ABN5VCL7</accession>
<evidence type="ECO:0000256" key="1">
    <source>
        <dbReference type="ARBA" id="ARBA00022505"/>
    </source>
</evidence>
<evidence type="ECO:0000313" key="4">
    <source>
        <dbReference type="EMBL" id="BBC30497.1"/>
    </source>
</evidence>
<evidence type="ECO:0000313" key="5">
    <source>
        <dbReference type="Proteomes" id="UP001321542"/>
    </source>
</evidence>
<dbReference type="Pfam" id="PF20256">
    <property type="entry name" value="MoCoBD_2"/>
    <property type="match status" value="1"/>
</dbReference>
<dbReference type="Gene3D" id="3.30.365.10">
    <property type="entry name" value="Aldehyde oxidase/xanthine dehydrogenase, molybdopterin binding domain"/>
    <property type="match status" value="4"/>
</dbReference>
<dbReference type="Gene3D" id="3.90.1170.50">
    <property type="entry name" value="Aldehyde oxidase/xanthine dehydrogenase, a/b hammerhead"/>
    <property type="match status" value="1"/>
</dbReference>
<dbReference type="SUPFAM" id="SSF56003">
    <property type="entry name" value="Molybdenum cofactor-binding domain"/>
    <property type="match status" value="1"/>
</dbReference>
<name>A0ABN5VCL7_9ACTN</name>
<evidence type="ECO:0000259" key="3">
    <source>
        <dbReference type="SMART" id="SM01008"/>
    </source>
</evidence>
<dbReference type="PANTHER" id="PTHR11908:SF132">
    <property type="entry name" value="ALDEHYDE OXIDASE 1-RELATED"/>
    <property type="match status" value="1"/>
</dbReference>
<dbReference type="Pfam" id="PF02738">
    <property type="entry name" value="MoCoBD_1"/>
    <property type="match status" value="1"/>
</dbReference>
<dbReference type="SMART" id="SM01008">
    <property type="entry name" value="Ald_Xan_dh_C"/>
    <property type="match status" value="1"/>
</dbReference>
<dbReference type="Pfam" id="PF01315">
    <property type="entry name" value="Ald_Xan_dh_C"/>
    <property type="match status" value="1"/>
</dbReference>
<gene>
    <name evidence="4" type="ORF">SGFS_017910</name>
</gene>
<evidence type="ECO:0000256" key="2">
    <source>
        <dbReference type="ARBA" id="ARBA00023002"/>
    </source>
</evidence>
<organism evidence="4 5">
    <name type="scientific">Streptomyces graminofaciens</name>
    <dbReference type="NCBI Taxonomy" id="68212"/>
    <lineage>
        <taxon>Bacteria</taxon>
        <taxon>Bacillati</taxon>
        <taxon>Actinomycetota</taxon>
        <taxon>Actinomycetes</taxon>
        <taxon>Kitasatosporales</taxon>
        <taxon>Streptomycetaceae</taxon>
        <taxon>Streptomyces</taxon>
    </lineage>
</organism>
<reference evidence="4 5" key="1">
    <citation type="journal article" date="2010" name="ChemBioChem">
        <title>Cloning and characterization of the biosynthetic gene cluster of 16-membered macrolide antibiotic FD-891: involvement of a dual functional cytochrome P450 monooxygenase catalyzing epoxidation and hydroxylation.</title>
        <authorList>
            <person name="Kudo F."/>
            <person name="Motegi A."/>
            <person name="Mizoue K."/>
            <person name="Eguchi T."/>
        </authorList>
    </citation>
    <scope>NUCLEOTIDE SEQUENCE [LARGE SCALE GENOMIC DNA]</scope>
    <source>
        <strain evidence="4 5">A-8890</strain>
    </source>
</reference>
<keyword evidence="1" id="KW-0500">Molybdenum</keyword>
<keyword evidence="5" id="KW-1185">Reference proteome</keyword>
<dbReference type="InterPro" id="IPR016208">
    <property type="entry name" value="Ald_Oxase/xanthine_DH-like"/>
</dbReference>
<reference evidence="4 5" key="2">
    <citation type="journal article" date="2023" name="ChemBioChem">
        <title>Acyltransferase Domain Exchange between Two Independent Type I Polyketide Synthases in the Same Producer Strain of Macrolide Antibiotics.</title>
        <authorList>
            <person name="Kudo F."/>
            <person name="Kishikawa K."/>
            <person name="Tsuboi K."/>
            <person name="Kido T."/>
            <person name="Usui T."/>
            <person name="Hashimoto J."/>
            <person name="Shin-Ya K."/>
            <person name="Miyanaga A."/>
            <person name="Eguchi T."/>
        </authorList>
    </citation>
    <scope>NUCLEOTIDE SEQUENCE [LARGE SCALE GENOMIC DNA]</scope>
    <source>
        <strain evidence="4 5">A-8890</strain>
    </source>
</reference>
<dbReference type="InterPro" id="IPR000674">
    <property type="entry name" value="Ald_Oxase/Xan_DH_a/b"/>
</dbReference>
<dbReference type="Proteomes" id="UP001321542">
    <property type="component" value="Chromosome"/>
</dbReference>
<feature type="domain" description="Aldehyde oxidase/xanthine dehydrogenase a/b hammerhead" evidence="3">
    <location>
        <begin position="24"/>
        <end position="138"/>
    </location>
</feature>
<dbReference type="EMBL" id="AP018448">
    <property type="protein sequence ID" value="BBC30497.1"/>
    <property type="molecule type" value="Genomic_DNA"/>
</dbReference>
<protein>
    <recommendedName>
        <fullName evidence="3">Aldehyde oxidase/xanthine dehydrogenase a/b hammerhead domain-containing protein</fullName>
    </recommendedName>
</protein>
<sequence length="785" mass="83658">MAPVVTARNIGARLPREEDRKLLTGRGEYLADVRLPGQVHAAFVRSSLAHARITGIDITEATALPGVLAVWTGADAAAHCEGLVGELSVAGCVPTTMPLLAQEYVRFVGEAIAVVVAEDRYIAEDACDLIAVDYDELPPVLDPRPALEGGPVANEGLPDNVALKGGAVYGDADKAFENAHKVVSATYHTGRLAALPMETRGCAATYDWTTQELRLWTSTQVPHYVKYCLTAYLGFPENHCEVITPDTGGGFGQKAHLFSEEMLIPLLAREVDRPVVWVEDRRENLMTATHAHEQFVDIAYAGDENGRLTAVRIRATGDGGAYHQPPWSMAVEPWCTAMVTPSGAYDIPVADLTYEAAATNKCPIGAYRGVGYMAGTLARECLMDEAARAYELSPFDIRRRNVVREFPWVNAQGITYDEGSWLRTIDELERMVDYEAFRRRQADLREQGRYIGLGLSVFVESSGESTAMSLAHGMGDIYHDTATVRMEPNGTVTVSTGLTTQGQGHRTTMAQVAADVLGIPVRDITVRSGDSTSYAWGSGTVGSRSAVVAGGAVLRAADAIRSKLVSVAAEMLKADAADIELADGKAAVKGEPDSAVNIADVAASIYFDQSVWPDGFDPTLEVTLAYDPARPVFSNGGHAVIVELDPETGFARVEKVFSVEDCGTMINPEIVEGQLRGGVVQGIGAALLERLVYDSAGQLTTTTLLDYHVPTLDVAPPFEIHHLETPSAHTPAGIKGMGESGLIAAPAAVLNAVNDALSCFGTSLYALPATPEQVLGAMSPSGSVG</sequence>